<dbReference type="InterPro" id="IPR009492">
    <property type="entry name" value="TniQ"/>
</dbReference>
<evidence type="ECO:0000259" key="1">
    <source>
        <dbReference type="Pfam" id="PF06527"/>
    </source>
</evidence>
<reference evidence="2 3" key="1">
    <citation type="submission" date="2020-04" db="EMBL/GenBank/DDBJ databases">
        <title>MicrobeNet Type strains.</title>
        <authorList>
            <person name="Nicholson A.C."/>
        </authorList>
    </citation>
    <scope>NUCLEOTIDE SEQUENCE [LARGE SCALE GENOMIC DNA]</scope>
    <source>
        <strain evidence="2 3">ATCC BAA-14</strain>
    </source>
</reference>
<evidence type="ECO:0000313" key="3">
    <source>
        <dbReference type="Proteomes" id="UP000563898"/>
    </source>
</evidence>
<dbReference type="Pfam" id="PF06527">
    <property type="entry name" value="TniQ"/>
    <property type="match status" value="1"/>
</dbReference>
<proteinExistence type="predicted"/>
<dbReference type="EMBL" id="JAAXPC010000004">
    <property type="protein sequence ID" value="NKY01852.1"/>
    <property type="molecule type" value="Genomic_DNA"/>
</dbReference>
<feature type="domain" description="TniQ" evidence="1">
    <location>
        <begin position="5"/>
        <end position="133"/>
    </location>
</feature>
<dbReference type="Proteomes" id="UP000563898">
    <property type="component" value="Unassembled WGS sequence"/>
</dbReference>
<dbReference type="AlphaFoldDB" id="A0A846WJH6"/>
<sequence>MPRLPLTDRPRSDESLDSWLEYLAGLMSCSVRNLLAMCDINPGRRSAGFTTGVDDDFARNLAAATGSSIDEIHRATVARYVESLGTDGRINPSLLSGCSTRFCPQCLADTGGRWKLIWHLQTSTVCRDHRCLLLERCPRCGGKPRMTTSRKPQALWPPRQRHAQGLCGILGCMDALVAAAAPSITVEDSAMLSQQLWIDANVTHPQISIRSLGDLTERTGIIMRDIVNIKTAAGRETVLASVEHKTSSLYSSPSAATTRLFDEISNQDLVSPYLIGEAVAQTLLASTYTATDRDAVIDNLNWLPSATAIKSCYRRPESDKSSGPAGLSTRKLLYHREMARSSNNSPPLWHAEILQTAGVEPLHARTLPSRMWPAVVHAHPSTKVSTLELLPLTSVISLAALGSHGPPANQRKNFGVLIKSHRLDLELQALWSGDSVGQMLDFYLTLHEHLRSQPPPIDYARRRQRFPAPTVLYGSRHPHPNPARFVWQILTGSDPFSTAGAGQQFGPAIANYGRFVAALTTAQKSVLVEEARRLLIMAGIFDEPIYYAPAFDGTEFRRRDSDELQHMSIDDVLIPGTHIIALRSASQDRDPGIVLQRALDGDTSLARALAFFAATAGKNQAVASRHVRKSQRGLAYCEDVLEVLLGRVLHARGRRGNPRALTPTGIELRDRCMPHLDQLCAIGGVASLPSISGTHEGH</sequence>
<name>A0A846WJH6_9ACTN</name>
<comment type="caution">
    <text evidence="2">The sequence shown here is derived from an EMBL/GenBank/DDBJ whole genome shotgun (WGS) entry which is preliminary data.</text>
</comment>
<organism evidence="2 3">
    <name type="scientific">Gordonia polyisoprenivorans</name>
    <dbReference type="NCBI Taxonomy" id="84595"/>
    <lineage>
        <taxon>Bacteria</taxon>
        <taxon>Bacillati</taxon>
        <taxon>Actinomycetota</taxon>
        <taxon>Actinomycetes</taxon>
        <taxon>Mycobacteriales</taxon>
        <taxon>Gordoniaceae</taxon>
        <taxon>Gordonia</taxon>
    </lineage>
</organism>
<gene>
    <name evidence="2" type="ORF">HGA05_09735</name>
</gene>
<protein>
    <submittedName>
        <fullName evidence="2">TniQ family protein</fullName>
    </submittedName>
</protein>
<accession>A0A846WJH6</accession>
<evidence type="ECO:0000313" key="2">
    <source>
        <dbReference type="EMBL" id="NKY01852.1"/>
    </source>
</evidence>